<organism evidence="2 3">
    <name type="scientific">Collinsella intestinalis</name>
    <dbReference type="NCBI Taxonomy" id="147207"/>
    <lineage>
        <taxon>Bacteria</taxon>
        <taxon>Bacillati</taxon>
        <taxon>Actinomycetota</taxon>
        <taxon>Coriobacteriia</taxon>
        <taxon>Coriobacteriales</taxon>
        <taxon>Coriobacteriaceae</taxon>
        <taxon>Collinsella</taxon>
    </lineage>
</organism>
<reference evidence="2 3" key="1">
    <citation type="submission" date="2018-08" db="EMBL/GenBank/DDBJ databases">
        <title>A genome reference for cultivated species of the human gut microbiota.</title>
        <authorList>
            <person name="Zou Y."/>
            <person name="Xue W."/>
            <person name="Luo G."/>
        </authorList>
    </citation>
    <scope>NUCLEOTIDE SEQUENCE [LARGE SCALE GENOMIC DNA]</scope>
    <source>
        <strain evidence="2 3">AM30-5LB</strain>
    </source>
</reference>
<evidence type="ECO:0000313" key="3">
    <source>
        <dbReference type="Proteomes" id="UP000286050"/>
    </source>
</evidence>
<evidence type="ECO:0000313" key="2">
    <source>
        <dbReference type="EMBL" id="RHD57692.1"/>
    </source>
</evidence>
<feature type="domain" description="HD/PDEase" evidence="1">
    <location>
        <begin position="29"/>
        <end position="160"/>
    </location>
</feature>
<sequence>MERIAAIAESELFTRCLAGIEAAEADRVFCRHGLPHLLDVARIAWILNLERGCGLHRDVVYAAALLHDIGRAAQYQTGEPHDEAGERIAAEVLDALPEPLRFDGTDRATILHAVGGHRGPLAGREGGVHEGSATADVLAHLIKEADGRSRTCFACSARDACYWSEERKNLSIDI</sequence>
<dbReference type="Proteomes" id="UP000286050">
    <property type="component" value="Unassembled WGS sequence"/>
</dbReference>
<dbReference type="InterPro" id="IPR006675">
    <property type="entry name" value="HDIG_dom"/>
</dbReference>
<dbReference type="SUPFAM" id="SSF109604">
    <property type="entry name" value="HD-domain/PDEase-like"/>
    <property type="match status" value="1"/>
</dbReference>
<gene>
    <name evidence="2" type="ORF">DW787_02325</name>
</gene>
<dbReference type="Gene3D" id="1.10.3210.10">
    <property type="entry name" value="Hypothetical protein af1432"/>
    <property type="match status" value="1"/>
</dbReference>
<dbReference type="Pfam" id="PF01966">
    <property type="entry name" value="HD"/>
    <property type="match status" value="1"/>
</dbReference>
<comment type="caution">
    <text evidence="2">The sequence shown here is derived from an EMBL/GenBank/DDBJ whole genome shotgun (WGS) entry which is preliminary data.</text>
</comment>
<dbReference type="InterPro" id="IPR006674">
    <property type="entry name" value="HD_domain"/>
</dbReference>
<dbReference type="InterPro" id="IPR003607">
    <property type="entry name" value="HD/PDEase_dom"/>
</dbReference>
<dbReference type="EMBL" id="QSJI01000001">
    <property type="protein sequence ID" value="RHD57692.1"/>
    <property type="molecule type" value="Genomic_DNA"/>
</dbReference>
<evidence type="ECO:0000259" key="1">
    <source>
        <dbReference type="SMART" id="SM00471"/>
    </source>
</evidence>
<protein>
    <submittedName>
        <fullName evidence="2">HD domain-containing protein</fullName>
    </submittedName>
</protein>
<proteinExistence type="predicted"/>
<dbReference type="SMART" id="SM00471">
    <property type="entry name" value="HDc"/>
    <property type="match status" value="1"/>
</dbReference>
<dbReference type="RefSeq" id="WP_118271445.1">
    <property type="nucleotide sequence ID" value="NZ_QSJI01000001.1"/>
</dbReference>
<dbReference type="CDD" id="cd00077">
    <property type="entry name" value="HDc"/>
    <property type="match status" value="1"/>
</dbReference>
<accession>A0A414G0L0</accession>
<dbReference type="NCBIfam" id="TIGR00277">
    <property type="entry name" value="HDIG"/>
    <property type="match status" value="1"/>
</dbReference>
<name>A0A414G0L0_9ACTN</name>
<dbReference type="AlphaFoldDB" id="A0A414G0L0"/>